<evidence type="ECO:0000259" key="8">
    <source>
        <dbReference type="Pfam" id="PF01182"/>
    </source>
</evidence>
<sequence>MTGDPGMAICDLELPAGLVARDFDTPQQLADALAANVAERLKQAIGENGLATLVVSGGRSPVAFFKSLAVQPLDWSKVVISLADERFVPTEHADSNAGLLQRHLLQGPVAKAKFLGLYSVAGSVEEAALAADQALAELPPIDVLILGMGDDGHTASLFPGSPNLKEALDLQDERRCLPMLAPSVPHQRLTLTRRLLASARSPILSVSGQAKLDTLRTALAGDDLAEMPVRAFLNPSLEIYWCP</sequence>
<comment type="catalytic activity">
    <reaction evidence="1 7">
        <text>6-phospho-D-glucono-1,5-lactone + H2O = 6-phospho-D-gluconate + H(+)</text>
        <dbReference type="Rhea" id="RHEA:12556"/>
        <dbReference type="ChEBI" id="CHEBI:15377"/>
        <dbReference type="ChEBI" id="CHEBI:15378"/>
        <dbReference type="ChEBI" id="CHEBI:57955"/>
        <dbReference type="ChEBI" id="CHEBI:58759"/>
        <dbReference type="EC" id="3.1.1.31"/>
    </reaction>
</comment>
<evidence type="ECO:0000256" key="7">
    <source>
        <dbReference type="RuleBase" id="RU365095"/>
    </source>
</evidence>
<dbReference type="InterPro" id="IPR005900">
    <property type="entry name" value="6-phosphogluconolactonase_DevB"/>
</dbReference>
<gene>
    <name evidence="7" type="primary">pgl</name>
    <name evidence="9" type="ORF">ALO50_05135</name>
</gene>
<dbReference type="EC" id="3.1.1.31" evidence="5 7"/>
<dbReference type="SUPFAM" id="SSF100950">
    <property type="entry name" value="NagB/RpiA/CoA transferase-like"/>
    <property type="match status" value="1"/>
</dbReference>
<dbReference type="EMBL" id="LJQA01000290">
    <property type="protein sequence ID" value="KPW96869.1"/>
    <property type="molecule type" value="Genomic_DNA"/>
</dbReference>
<organism evidence="9 10">
    <name type="scientific">Pseudomonas syringae pv. cerasicola</name>
    <dbReference type="NCBI Taxonomy" id="264451"/>
    <lineage>
        <taxon>Bacteria</taxon>
        <taxon>Pseudomonadati</taxon>
        <taxon>Pseudomonadota</taxon>
        <taxon>Gammaproteobacteria</taxon>
        <taxon>Pseudomonadales</taxon>
        <taxon>Pseudomonadaceae</taxon>
        <taxon>Pseudomonas</taxon>
        <taxon>Pseudomonas syringae</taxon>
    </lineage>
</organism>
<protein>
    <recommendedName>
        <fullName evidence="6 7">6-phosphogluconolactonase</fullName>
        <shortName evidence="7">6PGL</shortName>
        <ecNumber evidence="5 7">3.1.1.31</ecNumber>
    </recommendedName>
</protein>
<comment type="function">
    <text evidence="2 7">Hydrolysis of 6-phosphogluconolactone to 6-phosphogluconate.</text>
</comment>
<dbReference type="GO" id="GO:0017057">
    <property type="term" value="F:6-phosphogluconolactonase activity"/>
    <property type="evidence" value="ECO:0007669"/>
    <property type="project" value="UniProtKB-UniRule"/>
</dbReference>
<dbReference type="InterPro" id="IPR039104">
    <property type="entry name" value="6PGL"/>
</dbReference>
<dbReference type="Proteomes" id="UP000050356">
    <property type="component" value="Unassembled WGS sequence"/>
</dbReference>
<evidence type="ECO:0000256" key="4">
    <source>
        <dbReference type="ARBA" id="ARBA00010662"/>
    </source>
</evidence>
<dbReference type="NCBIfam" id="TIGR01198">
    <property type="entry name" value="pgl"/>
    <property type="match status" value="1"/>
</dbReference>
<dbReference type="AlphaFoldDB" id="A0A0P9PCV9"/>
<comment type="similarity">
    <text evidence="4 7">Belongs to the glucosamine/galactosamine-6-phosphate isomerase family. 6-phosphogluconolactonase subfamily.</text>
</comment>
<dbReference type="CDD" id="cd01400">
    <property type="entry name" value="6PGL"/>
    <property type="match status" value="1"/>
</dbReference>
<evidence type="ECO:0000256" key="6">
    <source>
        <dbReference type="ARBA" id="ARBA00020337"/>
    </source>
</evidence>
<proteinExistence type="inferred from homology"/>
<evidence type="ECO:0000256" key="3">
    <source>
        <dbReference type="ARBA" id="ARBA00004961"/>
    </source>
</evidence>
<comment type="pathway">
    <text evidence="3 7">Carbohydrate degradation; pentose phosphate pathway; D-ribulose 5-phosphate from D-glucose 6-phosphate (oxidative stage): step 2/3.</text>
</comment>
<dbReference type="GO" id="GO:0006098">
    <property type="term" value="P:pentose-phosphate shunt"/>
    <property type="evidence" value="ECO:0007669"/>
    <property type="project" value="UniProtKB-UniPathway"/>
</dbReference>
<comment type="caution">
    <text evidence="9">The sequence shown here is derived from an EMBL/GenBank/DDBJ whole genome shotgun (WGS) entry which is preliminary data.</text>
</comment>
<keyword evidence="7" id="KW-0378">Hydrolase</keyword>
<feature type="domain" description="Glucosamine/galactosamine-6-phosphate isomerase" evidence="8">
    <location>
        <begin position="25"/>
        <end position="241"/>
    </location>
</feature>
<dbReference type="GO" id="GO:0005975">
    <property type="term" value="P:carbohydrate metabolic process"/>
    <property type="evidence" value="ECO:0007669"/>
    <property type="project" value="UniProtKB-UniRule"/>
</dbReference>
<dbReference type="UniPathway" id="UPA00115">
    <property type="reaction ID" value="UER00409"/>
</dbReference>
<evidence type="ECO:0000313" key="10">
    <source>
        <dbReference type="Proteomes" id="UP000050356"/>
    </source>
</evidence>
<accession>A0A0P9PCV9</accession>
<dbReference type="Pfam" id="PF01182">
    <property type="entry name" value="Glucosamine_iso"/>
    <property type="match status" value="1"/>
</dbReference>
<dbReference type="Gene3D" id="3.40.50.1360">
    <property type="match status" value="1"/>
</dbReference>
<evidence type="ECO:0000256" key="5">
    <source>
        <dbReference type="ARBA" id="ARBA00013198"/>
    </source>
</evidence>
<dbReference type="PANTHER" id="PTHR11054">
    <property type="entry name" value="6-PHOSPHOGLUCONOLACTONASE"/>
    <property type="match status" value="1"/>
</dbReference>
<dbReference type="InterPro" id="IPR037171">
    <property type="entry name" value="NagB/RpiA_transferase-like"/>
</dbReference>
<dbReference type="PATRIC" id="fig|264451.4.peg.5591"/>
<evidence type="ECO:0000256" key="2">
    <source>
        <dbReference type="ARBA" id="ARBA00002681"/>
    </source>
</evidence>
<evidence type="ECO:0000313" key="9">
    <source>
        <dbReference type="EMBL" id="KPW96869.1"/>
    </source>
</evidence>
<name>A0A0P9PCV9_PSESX</name>
<dbReference type="PANTHER" id="PTHR11054:SF0">
    <property type="entry name" value="6-PHOSPHOGLUCONOLACTONASE"/>
    <property type="match status" value="1"/>
</dbReference>
<reference evidence="9 10" key="1">
    <citation type="submission" date="2015-09" db="EMBL/GenBank/DDBJ databases">
        <title>Genome announcement of multiple Pseudomonas syringae strains.</title>
        <authorList>
            <person name="Thakur S."/>
            <person name="Wang P.W."/>
            <person name="Gong Y."/>
            <person name="Weir B.S."/>
            <person name="Guttman D.S."/>
        </authorList>
    </citation>
    <scope>NUCLEOTIDE SEQUENCE [LARGE SCALE GENOMIC DNA]</scope>
    <source>
        <strain evidence="9 10">ICMP17524</strain>
    </source>
</reference>
<evidence type="ECO:0000256" key="1">
    <source>
        <dbReference type="ARBA" id="ARBA00000832"/>
    </source>
</evidence>
<dbReference type="InterPro" id="IPR006148">
    <property type="entry name" value="Glc/Gal-6P_isomerase"/>
</dbReference>